<dbReference type="AlphaFoldDB" id="A0A820RXM9"/>
<accession>A0A820RXM9</accession>
<dbReference type="Proteomes" id="UP000663868">
    <property type="component" value="Unassembled WGS sequence"/>
</dbReference>
<gene>
    <name evidence="1" type="ORF">KXQ929_LOCUS53597</name>
</gene>
<comment type="caution">
    <text evidence="1">The sequence shown here is derived from an EMBL/GenBank/DDBJ whole genome shotgun (WGS) entry which is preliminary data.</text>
</comment>
<evidence type="ECO:0000313" key="1">
    <source>
        <dbReference type="EMBL" id="CAF4444688.1"/>
    </source>
</evidence>
<sequence>VSCNMAKPELVGHDLFYMKELNDMIDIKRDYDFWQARQYLVVDRKIVSFCDYSFLFDLKAKILLLQYHGQLEMQEAIRNAFMHNFQTMMGAHV</sequence>
<dbReference type="EMBL" id="CAJOBB010030610">
    <property type="protein sequence ID" value="CAF4444688.1"/>
    <property type="molecule type" value="Genomic_DNA"/>
</dbReference>
<organism evidence="1 2">
    <name type="scientific">Adineta steineri</name>
    <dbReference type="NCBI Taxonomy" id="433720"/>
    <lineage>
        <taxon>Eukaryota</taxon>
        <taxon>Metazoa</taxon>
        <taxon>Spiralia</taxon>
        <taxon>Gnathifera</taxon>
        <taxon>Rotifera</taxon>
        <taxon>Eurotatoria</taxon>
        <taxon>Bdelloidea</taxon>
        <taxon>Adinetida</taxon>
        <taxon>Adinetidae</taxon>
        <taxon>Adineta</taxon>
    </lineage>
</organism>
<name>A0A820RXM9_9BILA</name>
<feature type="non-terminal residue" evidence="1">
    <location>
        <position position="93"/>
    </location>
</feature>
<protein>
    <submittedName>
        <fullName evidence="1">Uncharacterized protein</fullName>
    </submittedName>
</protein>
<evidence type="ECO:0000313" key="2">
    <source>
        <dbReference type="Proteomes" id="UP000663868"/>
    </source>
</evidence>
<proteinExistence type="predicted"/>
<feature type="non-terminal residue" evidence="1">
    <location>
        <position position="1"/>
    </location>
</feature>
<reference evidence="1" key="1">
    <citation type="submission" date="2021-02" db="EMBL/GenBank/DDBJ databases">
        <authorList>
            <person name="Nowell W R."/>
        </authorList>
    </citation>
    <scope>NUCLEOTIDE SEQUENCE</scope>
</reference>